<organism evidence="2 3">
    <name type="scientific">Brachionus plicatilis</name>
    <name type="common">Marine rotifer</name>
    <name type="synonym">Brachionus muelleri</name>
    <dbReference type="NCBI Taxonomy" id="10195"/>
    <lineage>
        <taxon>Eukaryota</taxon>
        <taxon>Metazoa</taxon>
        <taxon>Spiralia</taxon>
        <taxon>Gnathifera</taxon>
        <taxon>Rotifera</taxon>
        <taxon>Eurotatoria</taxon>
        <taxon>Monogononta</taxon>
        <taxon>Pseudotrocha</taxon>
        <taxon>Ploima</taxon>
        <taxon>Brachionidae</taxon>
        <taxon>Brachionus</taxon>
    </lineage>
</organism>
<dbReference type="AlphaFoldDB" id="A0A3M7RJB3"/>
<proteinExistence type="predicted"/>
<reference evidence="2 3" key="1">
    <citation type="journal article" date="2018" name="Sci. Rep.">
        <title>Genomic signatures of local adaptation to the degree of environmental predictability in rotifers.</title>
        <authorList>
            <person name="Franch-Gras L."/>
            <person name="Hahn C."/>
            <person name="Garcia-Roger E.M."/>
            <person name="Carmona M.J."/>
            <person name="Serra M."/>
            <person name="Gomez A."/>
        </authorList>
    </citation>
    <scope>NUCLEOTIDE SEQUENCE [LARGE SCALE GENOMIC DNA]</scope>
    <source>
        <strain evidence="2">HYR1</strain>
    </source>
</reference>
<accession>A0A3M7RJB3</accession>
<feature type="compositionally biased region" description="Low complexity" evidence="1">
    <location>
        <begin position="153"/>
        <end position="175"/>
    </location>
</feature>
<evidence type="ECO:0000256" key="1">
    <source>
        <dbReference type="SAM" id="MobiDB-lite"/>
    </source>
</evidence>
<sequence>MPLKETSPNTIPHPNLMHVKFHANKHQENLLSKRLQQLNSDEMKYRLKHQRTSDELIIFLRDCQKTTGYFAKMKSFQSNSVFIGKNGSKKSKFESKSSLDMTNNSKVCSISQIQTSNGSKAKKFPMKENSSKSRIDLAYVQNRQKALFERILNSPGSSANSSSSRSNVTSKSSCSESKQEMSDRSATSLYSNSIDFNEIFKETDKKVRPITSQIDSRPNRPNNTFEYNSTKSHLDWTNNIKLDLDNESRKSSSSYCSAKSSVTSFKKSEFMAHRPKYSEKMPTNTVKTSINPPIRINMSRSSLKKKQLEIMNEYSRATTLELLENFRKIQQDLTVAFLMAVKMSNLVSPPKGSTDSNTLPNNLQLVRFDIFSCSFNCSAVCCCEFCNYLQQERENLNNKKRIK</sequence>
<keyword evidence="3" id="KW-1185">Reference proteome</keyword>
<dbReference type="EMBL" id="REGN01003244">
    <property type="protein sequence ID" value="RNA23656.1"/>
    <property type="molecule type" value="Genomic_DNA"/>
</dbReference>
<evidence type="ECO:0000313" key="2">
    <source>
        <dbReference type="EMBL" id="RNA23656.1"/>
    </source>
</evidence>
<evidence type="ECO:0000313" key="3">
    <source>
        <dbReference type="Proteomes" id="UP000276133"/>
    </source>
</evidence>
<name>A0A3M7RJB3_BRAPC</name>
<comment type="caution">
    <text evidence="2">The sequence shown here is derived from an EMBL/GenBank/DDBJ whole genome shotgun (WGS) entry which is preliminary data.</text>
</comment>
<dbReference type="OrthoDB" id="10521511at2759"/>
<feature type="region of interest" description="Disordered" evidence="1">
    <location>
        <begin position="151"/>
        <end position="187"/>
    </location>
</feature>
<dbReference type="Proteomes" id="UP000276133">
    <property type="component" value="Unassembled WGS sequence"/>
</dbReference>
<gene>
    <name evidence="2" type="ORF">BpHYR1_050912</name>
</gene>
<protein>
    <submittedName>
        <fullName evidence="2">Uncharacterized protein</fullName>
    </submittedName>
</protein>